<name>A0AA48RA17_9ZZZZ</name>
<dbReference type="EMBL" id="OY288114">
    <property type="protein sequence ID" value="CAJ0854014.1"/>
    <property type="molecule type" value="Genomic_DNA"/>
</dbReference>
<evidence type="ECO:0000313" key="1">
    <source>
        <dbReference type="EMBL" id="CAJ0854014.1"/>
    </source>
</evidence>
<dbReference type="InterPro" id="IPR036097">
    <property type="entry name" value="HisK_dim/P_sf"/>
</dbReference>
<dbReference type="InterPro" id="IPR003661">
    <property type="entry name" value="HisK_dim/P_dom"/>
</dbReference>
<dbReference type="Gene3D" id="1.10.287.130">
    <property type="match status" value="1"/>
</dbReference>
<dbReference type="CDD" id="cd00082">
    <property type="entry name" value="HisKA"/>
    <property type="match status" value="1"/>
</dbReference>
<dbReference type="GO" id="GO:0000155">
    <property type="term" value="F:phosphorelay sensor kinase activity"/>
    <property type="evidence" value="ECO:0007669"/>
    <property type="project" value="InterPro"/>
</dbReference>
<dbReference type="CDD" id="cd00130">
    <property type="entry name" value="PAS"/>
    <property type="match status" value="1"/>
</dbReference>
<dbReference type="InterPro" id="IPR000014">
    <property type="entry name" value="PAS"/>
</dbReference>
<gene>
    <name evidence="1" type="ORF">AMST5_00700</name>
</gene>
<organism evidence="1">
    <name type="scientific">freshwater sediment metagenome</name>
    <dbReference type="NCBI Taxonomy" id="556182"/>
    <lineage>
        <taxon>unclassified sequences</taxon>
        <taxon>metagenomes</taxon>
        <taxon>ecological metagenomes</taxon>
    </lineage>
</organism>
<dbReference type="Gene3D" id="3.30.450.20">
    <property type="entry name" value="PAS domain"/>
    <property type="match status" value="1"/>
</dbReference>
<accession>A0AA48RA17</accession>
<protein>
    <submittedName>
        <fullName evidence="1">Uncharacterized protein</fullName>
    </submittedName>
</protein>
<sequence length="215" mass="24037">MQSTDDALRDENLKLRAELEGFRRAYTDMEHLVAASEVGILSLDQHLCIKRFTQRLAELFGLAPGDEGRPISSISHDFDYAELADDALEALRTLKMRERQLRNRNGDWIVCIRPYLVDENRVDCIVITLVRLSEGGCAENALAEMTSAFTHEINQPLTAALTYLGVVRRLLTAGTYEGEEIAGILDKASKELLRAGTIIGRLREGGGREELDKFT</sequence>
<dbReference type="Pfam" id="PF13596">
    <property type="entry name" value="PAS_10"/>
    <property type="match status" value="1"/>
</dbReference>
<reference evidence="1" key="1">
    <citation type="submission" date="2023-07" db="EMBL/GenBank/DDBJ databases">
        <authorList>
            <person name="Pelsma A.J. K."/>
        </authorList>
    </citation>
    <scope>NUCLEOTIDE SEQUENCE</scope>
</reference>
<dbReference type="InterPro" id="IPR035965">
    <property type="entry name" value="PAS-like_dom_sf"/>
</dbReference>
<dbReference type="AlphaFoldDB" id="A0AA48RA17"/>
<proteinExistence type="predicted"/>
<dbReference type="SUPFAM" id="SSF55785">
    <property type="entry name" value="PYP-like sensor domain (PAS domain)"/>
    <property type="match status" value="1"/>
</dbReference>
<dbReference type="SUPFAM" id="SSF47384">
    <property type="entry name" value="Homodimeric domain of signal transducing histidine kinase"/>
    <property type="match status" value="1"/>
</dbReference>